<organism evidence="1 2">
    <name type="scientific">Brachionus plicatilis</name>
    <name type="common">Marine rotifer</name>
    <name type="synonym">Brachionus muelleri</name>
    <dbReference type="NCBI Taxonomy" id="10195"/>
    <lineage>
        <taxon>Eukaryota</taxon>
        <taxon>Metazoa</taxon>
        <taxon>Spiralia</taxon>
        <taxon>Gnathifera</taxon>
        <taxon>Rotifera</taxon>
        <taxon>Eurotatoria</taxon>
        <taxon>Monogononta</taxon>
        <taxon>Pseudotrocha</taxon>
        <taxon>Ploima</taxon>
        <taxon>Brachionidae</taxon>
        <taxon>Brachionus</taxon>
    </lineage>
</organism>
<reference evidence="1 2" key="1">
    <citation type="journal article" date="2018" name="Sci. Rep.">
        <title>Genomic signatures of local adaptation to the degree of environmental predictability in rotifers.</title>
        <authorList>
            <person name="Franch-Gras L."/>
            <person name="Hahn C."/>
            <person name="Garcia-Roger E.M."/>
            <person name="Carmona M.J."/>
            <person name="Serra M."/>
            <person name="Gomez A."/>
        </authorList>
    </citation>
    <scope>NUCLEOTIDE SEQUENCE [LARGE SCALE GENOMIC DNA]</scope>
    <source>
        <strain evidence="1">HYR1</strain>
    </source>
</reference>
<comment type="caution">
    <text evidence="1">The sequence shown here is derived from an EMBL/GenBank/DDBJ whole genome shotgun (WGS) entry which is preliminary data.</text>
</comment>
<evidence type="ECO:0000313" key="1">
    <source>
        <dbReference type="EMBL" id="RNA08747.1"/>
    </source>
</evidence>
<dbReference type="AlphaFoldDB" id="A0A3M7QBA5"/>
<dbReference type="EMBL" id="REGN01006645">
    <property type="protein sequence ID" value="RNA08747.1"/>
    <property type="molecule type" value="Genomic_DNA"/>
</dbReference>
<protein>
    <submittedName>
        <fullName evidence="1">Uncharacterized protein</fullName>
    </submittedName>
</protein>
<name>A0A3M7QBA5_BRAPC</name>
<accession>A0A3M7QBA5</accession>
<dbReference type="Proteomes" id="UP000276133">
    <property type="component" value="Unassembled WGS sequence"/>
</dbReference>
<evidence type="ECO:0000313" key="2">
    <source>
        <dbReference type="Proteomes" id="UP000276133"/>
    </source>
</evidence>
<proteinExistence type="predicted"/>
<keyword evidence="2" id="KW-1185">Reference proteome</keyword>
<gene>
    <name evidence="1" type="ORF">BpHYR1_014409</name>
</gene>
<sequence>MDSRAIIKEPSGTSHRQIIGAKMTTDRTVSARCCHYNLIQNSAQDSKPLTFIAGELNGAQKTQLSNNHELK</sequence>